<feature type="compositionally biased region" description="Basic and acidic residues" evidence="8">
    <location>
        <begin position="203"/>
        <end position="242"/>
    </location>
</feature>
<dbReference type="InterPro" id="IPR019310">
    <property type="entry name" value="Efg1"/>
</dbReference>
<keyword evidence="6" id="KW-0175">Coiled coil</keyword>
<dbReference type="RefSeq" id="XP_066832421.1">
    <property type="nucleotide sequence ID" value="XM_066975820.1"/>
</dbReference>
<evidence type="ECO:0000313" key="9">
    <source>
        <dbReference type="EMBL" id="CAK9441615.1"/>
    </source>
</evidence>
<dbReference type="InterPro" id="IPR050786">
    <property type="entry name" value="EFG1_rRNA-proc"/>
</dbReference>
<evidence type="ECO:0000256" key="3">
    <source>
        <dbReference type="ARBA" id="ARBA00018689"/>
    </source>
</evidence>
<keyword evidence="7" id="KW-0539">Nucleus</keyword>
<evidence type="ECO:0000256" key="7">
    <source>
        <dbReference type="ARBA" id="ARBA00023242"/>
    </source>
</evidence>
<dbReference type="GeneID" id="92210679"/>
<feature type="region of interest" description="Disordered" evidence="8">
    <location>
        <begin position="199"/>
        <end position="251"/>
    </location>
</feature>
<evidence type="ECO:0000256" key="8">
    <source>
        <dbReference type="SAM" id="MobiDB-lite"/>
    </source>
</evidence>
<feature type="region of interest" description="Disordered" evidence="8">
    <location>
        <begin position="1"/>
        <end position="41"/>
    </location>
</feature>
<proteinExistence type="inferred from homology"/>
<organism evidence="9 10">
    <name type="scientific">Lodderomyces beijingensis</name>
    <dbReference type="NCBI Taxonomy" id="1775926"/>
    <lineage>
        <taxon>Eukaryota</taxon>
        <taxon>Fungi</taxon>
        <taxon>Dikarya</taxon>
        <taxon>Ascomycota</taxon>
        <taxon>Saccharomycotina</taxon>
        <taxon>Pichiomycetes</taxon>
        <taxon>Debaryomycetaceae</taxon>
        <taxon>Candida/Lodderomyces clade</taxon>
        <taxon>Lodderomyces</taxon>
    </lineage>
</organism>
<dbReference type="EMBL" id="OZ022411">
    <property type="protein sequence ID" value="CAK9441615.1"/>
    <property type="molecule type" value="Genomic_DNA"/>
</dbReference>
<accession>A0ABP0ZSZ9</accession>
<name>A0ABP0ZSZ9_9ASCO</name>
<evidence type="ECO:0000256" key="5">
    <source>
        <dbReference type="ARBA" id="ARBA00022552"/>
    </source>
</evidence>
<comment type="subcellular location">
    <subcellularLocation>
        <location evidence="1">Nucleus</location>
        <location evidence="1">Nucleolus</location>
    </subcellularLocation>
</comment>
<evidence type="ECO:0000256" key="4">
    <source>
        <dbReference type="ARBA" id="ARBA00019827"/>
    </source>
</evidence>
<dbReference type="PANTHER" id="PTHR33911:SF1">
    <property type="entry name" value="RRNA-PROCESSING PROTEIN EFG1"/>
    <property type="match status" value="1"/>
</dbReference>
<gene>
    <name evidence="9" type="ORF">LODBEIA_P54830</name>
</gene>
<dbReference type="Proteomes" id="UP001497383">
    <property type="component" value="Chromosome 7"/>
</dbReference>
<feature type="compositionally biased region" description="Basic residues" evidence="8">
    <location>
        <begin position="1"/>
        <end position="10"/>
    </location>
</feature>
<evidence type="ECO:0000256" key="2">
    <source>
        <dbReference type="ARBA" id="ARBA00006916"/>
    </source>
</evidence>
<reference evidence="9 10" key="1">
    <citation type="submission" date="2024-03" db="EMBL/GenBank/DDBJ databases">
        <authorList>
            <person name="Brejova B."/>
        </authorList>
    </citation>
    <scope>NUCLEOTIDE SEQUENCE [LARGE SCALE GENOMIC DNA]</scope>
    <source>
        <strain evidence="9 10">CBS 14171</strain>
    </source>
</reference>
<dbReference type="Pfam" id="PF10153">
    <property type="entry name" value="Efg1"/>
    <property type="match status" value="1"/>
</dbReference>
<evidence type="ECO:0000256" key="6">
    <source>
        <dbReference type="ARBA" id="ARBA00023054"/>
    </source>
</evidence>
<dbReference type="PANTHER" id="PTHR33911">
    <property type="entry name" value="RRNA-PROCESSING PROTEIN EFG1"/>
    <property type="match status" value="1"/>
</dbReference>
<protein>
    <recommendedName>
        <fullName evidence="3">rRNA-processing protein EFG1</fullName>
    </recommendedName>
    <alternativeName>
        <fullName evidence="4">rRNA-processing protein efg1</fullName>
    </alternativeName>
</protein>
<keyword evidence="10" id="KW-1185">Reference proteome</keyword>
<sequence>MPKSTKTRTTSRHDPVQVSQALNSNSSAKLKKKKRDIERALAKNTKLPADKRIEYERALKALDVELSNAQHNLKEKHNASKYHMVRFFERKKAIRKLKQLRRAFDDVAKTQVRKDIKKARKQLKHGEIDLMYVVLFPNSEKYISLYPSETTEDMSDPNVKRGLRKTEARRLEFRKEVERLMDQGKVGFTVDDVLSGKRVKSSYKPEREKPAREIDAPEAKADAKEEGGKGKEGEGEGEGKTGDDDDDDFFE</sequence>
<comment type="similarity">
    <text evidence="2">Belongs to the EFG1 family.</text>
</comment>
<keyword evidence="5" id="KW-0698">rRNA processing</keyword>
<evidence type="ECO:0000313" key="10">
    <source>
        <dbReference type="Proteomes" id="UP001497383"/>
    </source>
</evidence>
<evidence type="ECO:0000256" key="1">
    <source>
        <dbReference type="ARBA" id="ARBA00004604"/>
    </source>
</evidence>